<feature type="domain" description="Histidine kinase" evidence="8">
    <location>
        <begin position="540"/>
        <end position="759"/>
    </location>
</feature>
<dbReference type="InterPro" id="IPR036890">
    <property type="entry name" value="HATPase_C_sf"/>
</dbReference>
<dbReference type="SMART" id="SM00387">
    <property type="entry name" value="HATPase_c"/>
    <property type="match status" value="1"/>
</dbReference>
<evidence type="ECO:0000256" key="7">
    <source>
        <dbReference type="SAM" id="Phobius"/>
    </source>
</evidence>
<dbReference type="PANTHER" id="PTHR43047:SF72">
    <property type="entry name" value="OSMOSENSING HISTIDINE PROTEIN KINASE SLN1"/>
    <property type="match status" value="1"/>
</dbReference>
<evidence type="ECO:0000256" key="4">
    <source>
        <dbReference type="ARBA" id="ARBA00022553"/>
    </source>
</evidence>
<dbReference type="PROSITE" id="PS50112">
    <property type="entry name" value="PAS"/>
    <property type="match status" value="1"/>
</dbReference>
<dbReference type="InterPro" id="IPR013767">
    <property type="entry name" value="PAS_fold"/>
</dbReference>
<evidence type="ECO:0000259" key="10">
    <source>
        <dbReference type="PROSITE" id="PS50885"/>
    </source>
</evidence>
<dbReference type="SUPFAM" id="SSF55785">
    <property type="entry name" value="PYP-like sensor domain (PAS domain)"/>
    <property type="match status" value="1"/>
</dbReference>
<dbReference type="Gene3D" id="6.10.340.10">
    <property type="match status" value="1"/>
</dbReference>
<name>A0A934URB9_9BURK</name>
<dbReference type="PROSITE" id="PS50885">
    <property type="entry name" value="HAMP"/>
    <property type="match status" value="1"/>
</dbReference>
<keyword evidence="7" id="KW-1133">Transmembrane helix</keyword>
<keyword evidence="7" id="KW-0812">Transmembrane</keyword>
<evidence type="ECO:0000256" key="2">
    <source>
        <dbReference type="ARBA" id="ARBA00004429"/>
    </source>
</evidence>
<dbReference type="GO" id="GO:0009927">
    <property type="term" value="F:histidine phosphotransfer kinase activity"/>
    <property type="evidence" value="ECO:0007669"/>
    <property type="project" value="TreeGrafter"/>
</dbReference>
<keyword evidence="7" id="KW-0472">Membrane</keyword>
<dbReference type="CDD" id="cd00130">
    <property type="entry name" value="PAS"/>
    <property type="match status" value="1"/>
</dbReference>
<dbReference type="EC" id="2.7.13.3" evidence="3"/>
<dbReference type="CDD" id="cd00082">
    <property type="entry name" value="HisKA"/>
    <property type="match status" value="1"/>
</dbReference>
<dbReference type="Proteomes" id="UP000617041">
    <property type="component" value="Unassembled WGS sequence"/>
</dbReference>
<gene>
    <name evidence="11" type="ORF">I8E28_13350</name>
</gene>
<feature type="domain" description="HAMP" evidence="10">
    <location>
        <begin position="326"/>
        <end position="378"/>
    </location>
</feature>
<dbReference type="InterPro" id="IPR003594">
    <property type="entry name" value="HATPase_dom"/>
</dbReference>
<dbReference type="SMART" id="SM00388">
    <property type="entry name" value="HisKA"/>
    <property type="match status" value="1"/>
</dbReference>
<dbReference type="GO" id="GO:0006355">
    <property type="term" value="P:regulation of DNA-templated transcription"/>
    <property type="evidence" value="ECO:0007669"/>
    <property type="project" value="InterPro"/>
</dbReference>
<evidence type="ECO:0000256" key="6">
    <source>
        <dbReference type="ARBA" id="ARBA00022777"/>
    </source>
</evidence>
<dbReference type="SUPFAM" id="SSF55874">
    <property type="entry name" value="ATPase domain of HSP90 chaperone/DNA topoisomerase II/histidine kinase"/>
    <property type="match status" value="1"/>
</dbReference>
<organism evidence="11 12">
    <name type="scientific">Ramlibacter algicola</name>
    <dbReference type="NCBI Taxonomy" id="2795217"/>
    <lineage>
        <taxon>Bacteria</taxon>
        <taxon>Pseudomonadati</taxon>
        <taxon>Pseudomonadota</taxon>
        <taxon>Betaproteobacteria</taxon>
        <taxon>Burkholderiales</taxon>
        <taxon>Comamonadaceae</taxon>
        <taxon>Ramlibacter</taxon>
    </lineage>
</organism>
<dbReference type="NCBIfam" id="TIGR00229">
    <property type="entry name" value="sensory_box"/>
    <property type="match status" value="1"/>
</dbReference>
<comment type="caution">
    <text evidence="11">The sequence shown here is derived from an EMBL/GenBank/DDBJ whole genome shotgun (WGS) entry which is preliminary data.</text>
</comment>
<dbReference type="InterPro" id="IPR003660">
    <property type="entry name" value="HAMP_dom"/>
</dbReference>
<sequence>MTTAQQTLAGSLDLPGPGRRRWGLGRWLAIAFSLLSILVTAGLVLVAERTASAEVRSTIGINLAELANQTTSRLDRAMFERYRESELMALRIAQLRDPARLQAELDAMQRSYPLYAWIGLADAHGKVLAATGGVLVGADVSARPWWREGRSRPFLGDVHEAVMLAKLLPGRGGQPLRLVDIAIPVPDTGQVLGVHLSWAWAQDVHKAIFLPVGRDQAAEPLIVAQDGTVLLGPKDVEGTKVALPSLDAARHARGYAVERWPDGRDYLVGYARDAGYGGYQGLGWRVLVREDLAVADEPVRRLRQHLVLWGLLVAAAFSALGWWTARLVTRPLHDLAADARLLEQGGGMPVRGDAAYAEVSELGGALRSMVANLRANDAVLRELNASLERRVEERTAALRETFEHVRENEGRIQTILESAPDPFIAVDLDGRITDWNSRAEALFGWPREDALGRPVIQLLVPERYRASAERALELVRMTDRMPLGGAPLERIVVDREGREIEVELRAGVVRTGNLHLVCAFMTDIRGRKEVDRLKSEFVSTVSHELRTPLTSVYGSLRLLAGGVGGTLSEQGRQLLEMSTRSCERLIRLINDVLDVERIASGRLELQLETLDLRTVVERALHDTSAYTAELGVRVRFDAPDDAVPVHVDADRITQVVVNLVSNAAKFSPGGDEVVVALRVHEGHARVGVTDHGPGIPPAFRSRVFGRFAQADASDRREKGGTGLGLNICRSIVQAHGGSIGFDSEPRVRTEFWFEVPVAG</sequence>
<dbReference type="Gene3D" id="3.30.565.10">
    <property type="entry name" value="Histidine kinase-like ATPase, C-terminal domain"/>
    <property type="match status" value="1"/>
</dbReference>
<comment type="subcellular location">
    <subcellularLocation>
        <location evidence="2">Cell inner membrane</location>
        <topology evidence="2">Multi-pass membrane protein</topology>
    </subcellularLocation>
</comment>
<dbReference type="InterPro" id="IPR003661">
    <property type="entry name" value="HisK_dim/P_dom"/>
</dbReference>
<dbReference type="PANTHER" id="PTHR43047">
    <property type="entry name" value="TWO-COMPONENT HISTIDINE PROTEIN KINASE"/>
    <property type="match status" value="1"/>
</dbReference>
<feature type="transmembrane region" description="Helical" evidence="7">
    <location>
        <begin position="27"/>
        <end position="47"/>
    </location>
</feature>
<evidence type="ECO:0000256" key="3">
    <source>
        <dbReference type="ARBA" id="ARBA00012438"/>
    </source>
</evidence>
<evidence type="ECO:0000256" key="5">
    <source>
        <dbReference type="ARBA" id="ARBA00022679"/>
    </source>
</evidence>
<dbReference type="InterPro" id="IPR000014">
    <property type="entry name" value="PAS"/>
</dbReference>
<keyword evidence="4" id="KW-0597">Phosphoprotein</keyword>
<dbReference type="GO" id="GO:0005886">
    <property type="term" value="C:plasma membrane"/>
    <property type="evidence" value="ECO:0007669"/>
    <property type="project" value="UniProtKB-SubCell"/>
</dbReference>
<dbReference type="EMBL" id="JAEDAO010000001">
    <property type="protein sequence ID" value="MBK0393579.1"/>
    <property type="molecule type" value="Genomic_DNA"/>
</dbReference>
<dbReference type="Gene3D" id="1.10.287.130">
    <property type="match status" value="1"/>
</dbReference>
<evidence type="ECO:0000313" key="12">
    <source>
        <dbReference type="Proteomes" id="UP000617041"/>
    </source>
</evidence>
<dbReference type="InterPro" id="IPR036097">
    <property type="entry name" value="HisK_dim/P_sf"/>
</dbReference>
<keyword evidence="12" id="KW-1185">Reference proteome</keyword>
<keyword evidence="5" id="KW-0808">Transferase</keyword>
<dbReference type="InterPro" id="IPR035965">
    <property type="entry name" value="PAS-like_dom_sf"/>
</dbReference>
<dbReference type="Pfam" id="PF02518">
    <property type="entry name" value="HATPase_c"/>
    <property type="match status" value="1"/>
</dbReference>
<dbReference type="Gene3D" id="3.30.450.20">
    <property type="entry name" value="PAS domain"/>
    <property type="match status" value="2"/>
</dbReference>
<evidence type="ECO:0000259" key="8">
    <source>
        <dbReference type="PROSITE" id="PS50109"/>
    </source>
</evidence>
<reference evidence="11" key="1">
    <citation type="submission" date="2020-12" db="EMBL/GenBank/DDBJ databases">
        <title>Ramlibacter sp. nov., isolated from a freshwater alga, Cryptomonas.</title>
        <authorList>
            <person name="Kim H.M."/>
            <person name="Jeon C.O."/>
        </authorList>
    </citation>
    <scope>NUCLEOTIDE SEQUENCE</scope>
    <source>
        <strain evidence="11">CrO1</strain>
    </source>
</reference>
<evidence type="ECO:0000256" key="1">
    <source>
        <dbReference type="ARBA" id="ARBA00000085"/>
    </source>
</evidence>
<dbReference type="InterPro" id="IPR004358">
    <property type="entry name" value="Sig_transdc_His_kin-like_C"/>
</dbReference>
<dbReference type="InterPro" id="IPR005467">
    <property type="entry name" value="His_kinase_dom"/>
</dbReference>
<dbReference type="GO" id="GO:0000155">
    <property type="term" value="F:phosphorelay sensor kinase activity"/>
    <property type="evidence" value="ECO:0007669"/>
    <property type="project" value="InterPro"/>
</dbReference>
<dbReference type="AlphaFoldDB" id="A0A934URB9"/>
<evidence type="ECO:0000313" key="11">
    <source>
        <dbReference type="EMBL" id="MBK0393579.1"/>
    </source>
</evidence>
<dbReference type="PRINTS" id="PR00344">
    <property type="entry name" value="BCTRLSENSOR"/>
</dbReference>
<dbReference type="FunFam" id="3.30.565.10:FF:000006">
    <property type="entry name" value="Sensor histidine kinase WalK"/>
    <property type="match status" value="1"/>
</dbReference>
<comment type="catalytic activity">
    <reaction evidence="1">
        <text>ATP + protein L-histidine = ADP + protein N-phospho-L-histidine.</text>
        <dbReference type="EC" id="2.7.13.3"/>
    </reaction>
</comment>
<dbReference type="Pfam" id="PF00989">
    <property type="entry name" value="PAS"/>
    <property type="match status" value="1"/>
</dbReference>
<dbReference type="SMART" id="SM00091">
    <property type="entry name" value="PAS"/>
    <property type="match status" value="1"/>
</dbReference>
<dbReference type="Pfam" id="PF00512">
    <property type="entry name" value="HisKA"/>
    <property type="match status" value="1"/>
</dbReference>
<accession>A0A934URB9</accession>
<protein>
    <recommendedName>
        <fullName evidence="3">histidine kinase</fullName>
        <ecNumber evidence="3">2.7.13.3</ecNumber>
    </recommendedName>
</protein>
<dbReference type="CDD" id="cd18774">
    <property type="entry name" value="PDC2_HK_sensor"/>
    <property type="match status" value="1"/>
</dbReference>
<evidence type="ECO:0000259" key="9">
    <source>
        <dbReference type="PROSITE" id="PS50112"/>
    </source>
</evidence>
<proteinExistence type="predicted"/>
<feature type="transmembrane region" description="Helical" evidence="7">
    <location>
        <begin position="306"/>
        <end position="325"/>
    </location>
</feature>
<dbReference type="RefSeq" id="WP_200788541.1">
    <property type="nucleotide sequence ID" value="NZ_JAEDAO010000001.1"/>
</dbReference>
<keyword evidence="6" id="KW-0418">Kinase</keyword>
<dbReference type="SUPFAM" id="SSF47384">
    <property type="entry name" value="Homodimeric domain of signal transducing histidine kinase"/>
    <property type="match status" value="1"/>
</dbReference>
<feature type="domain" description="PAS" evidence="9">
    <location>
        <begin position="408"/>
        <end position="462"/>
    </location>
</feature>
<dbReference type="PROSITE" id="PS50109">
    <property type="entry name" value="HIS_KIN"/>
    <property type="match status" value="1"/>
</dbReference>